<comment type="caution">
    <text evidence="1">The sequence shown here is derived from an EMBL/GenBank/DDBJ whole genome shotgun (WGS) entry which is preliminary data.</text>
</comment>
<sequence length="220" mass="25252">MFLSLSKKCCQERVLSIVKVTSLSFSKKCVKNVLVVRCQRHIHILFKQVCQERVRCQTHSYQCQRSVVKNVFCPPSKIHVLVTVKEVSSRTCSVRCQSHAPVPFKEVLSGTCSLSVVKDTFLSMPKKYHLLFAVKYMFLSLSKKCSFVFRDVLMCLLNPCSVKDVFSCEKGGTLLSKTVSYCSQLRVRFFVKNMLFSFSKTSILCLENKWAIVVDMFPWV</sequence>
<organism evidence="1 2">
    <name type="scientific">Batillaria attramentaria</name>
    <dbReference type="NCBI Taxonomy" id="370345"/>
    <lineage>
        <taxon>Eukaryota</taxon>
        <taxon>Metazoa</taxon>
        <taxon>Spiralia</taxon>
        <taxon>Lophotrochozoa</taxon>
        <taxon>Mollusca</taxon>
        <taxon>Gastropoda</taxon>
        <taxon>Caenogastropoda</taxon>
        <taxon>Sorbeoconcha</taxon>
        <taxon>Cerithioidea</taxon>
        <taxon>Batillariidae</taxon>
        <taxon>Batillaria</taxon>
    </lineage>
</organism>
<dbReference type="EMBL" id="JACVVK020000526">
    <property type="protein sequence ID" value="KAK7468012.1"/>
    <property type="molecule type" value="Genomic_DNA"/>
</dbReference>
<proteinExistence type="predicted"/>
<keyword evidence="2" id="KW-1185">Reference proteome</keyword>
<name>A0ABD0JAJ4_9CAEN</name>
<dbReference type="Proteomes" id="UP001519460">
    <property type="component" value="Unassembled WGS sequence"/>
</dbReference>
<reference evidence="1 2" key="1">
    <citation type="journal article" date="2023" name="Sci. Data">
        <title>Genome assembly of the Korean intertidal mud-creeper Batillaria attramentaria.</title>
        <authorList>
            <person name="Patra A.K."/>
            <person name="Ho P.T."/>
            <person name="Jun S."/>
            <person name="Lee S.J."/>
            <person name="Kim Y."/>
            <person name="Won Y.J."/>
        </authorList>
    </citation>
    <scope>NUCLEOTIDE SEQUENCE [LARGE SCALE GENOMIC DNA]</scope>
    <source>
        <strain evidence="1">Wonlab-2016</strain>
    </source>
</reference>
<accession>A0ABD0JAJ4</accession>
<evidence type="ECO:0000313" key="2">
    <source>
        <dbReference type="Proteomes" id="UP001519460"/>
    </source>
</evidence>
<dbReference type="AlphaFoldDB" id="A0ABD0JAJ4"/>
<gene>
    <name evidence="1" type="ORF">BaRGS_00036756</name>
</gene>
<evidence type="ECO:0000313" key="1">
    <source>
        <dbReference type="EMBL" id="KAK7468012.1"/>
    </source>
</evidence>
<protein>
    <submittedName>
        <fullName evidence="1">Uncharacterized protein</fullName>
    </submittedName>
</protein>